<sequence length="497" mass="55358">MLNDPWAPLVSSIRRRRAPDARFFKPVCLIATIDLSNEGRLDPKKLDAEVIISRFKAYVSLVFEGRAEMGWKPLWHISNDGLWNFYTNGIALGPDDFGADRKPGTKSVLFNRFQELSIDERYQDLWQDQSQRMTLRHAMLDILANDDADCRRFARQLFHADLAMQPHRWPSEEEVIGELRLSRRQLDLFDDATTGEVIDRLEDDGFEQSAEEVAVVPLPNIGPLLQTASLIEIEAVASPTAKLNSASEIDLEKNPHIDSSDDAPDLEDFPEIQTVQIGVILASLPGNAPKGLTFALIAYKTELEKRGARPIVGILTNQHAIIEAEYSHSDASDWLPTGMKQAAFPDFFRYHLLFLEHFPFIAEREKVISRINVDESKASGEDLIKPFRAALEMAKAAQNAGVATSDVVQFMQELKQGAESLASLPNDVPLPQVSSEERLAPTAATPKQRLIGTAIGFLERAYTLLGTTVGVGTATYPAFAQNLVYVLDMLKSLMRNG</sequence>
<proteinExistence type="predicted"/>
<dbReference type="RefSeq" id="WP_193446026.1">
    <property type="nucleotide sequence ID" value="NZ_BSOQ01000034.1"/>
</dbReference>
<protein>
    <submittedName>
        <fullName evidence="1">Uncharacterized protein</fullName>
    </submittedName>
</protein>
<accession>A0ABZ1DQG4</accession>
<geneLocation type="plasmid" evidence="1 2">
    <name>pRinCIP108029a</name>
</geneLocation>
<dbReference type="Proteomes" id="UP001322785">
    <property type="component" value="Plasmid pRinCIP108029a"/>
</dbReference>
<organism evidence="1 2">
    <name type="scientific">Rhizobium indigoferae</name>
    <dbReference type="NCBI Taxonomy" id="158891"/>
    <lineage>
        <taxon>Bacteria</taxon>
        <taxon>Pseudomonadati</taxon>
        <taxon>Pseudomonadota</taxon>
        <taxon>Alphaproteobacteria</taxon>
        <taxon>Hyphomicrobiales</taxon>
        <taxon>Rhizobiaceae</taxon>
        <taxon>Rhizobium/Agrobacterium group</taxon>
        <taxon>Rhizobium</taxon>
    </lineage>
</organism>
<keyword evidence="1" id="KW-0614">Plasmid</keyword>
<keyword evidence="2" id="KW-1185">Reference proteome</keyword>
<gene>
    <name evidence="1" type="ORF">U5G49_007301</name>
</gene>
<name>A0ABZ1DQG4_9HYPH</name>
<evidence type="ECO:0000313" key="1">
    <source>
        <dbReference type="EMBL" id="WRW37688.1"/>
    </source>
</evidence>
<reference evidence="1 2" key="1">
    <citation type="submission" date="2023-12" db="EMBL/GenBank/DDBJ databases">
        <authorList>
            <person name="Menendez E."/>
            <person name="Kaur S."/>
            <person name="Flores-Felix J.D."/>
            <person name="diCenzo G.C."/>
            <person name="Peix A."/>
            <person name="Velazquez E."/>
        </authorList>
    </citation>
    <scope>NUCLEOTIDE SEQUENCE [LARGE SCALE GENOMIC DNA]</scope>
    <source>
        <strain evidence="1 2">CIP 108029</strain>
        <plasmid evidence="1 2">pRinCIP108029a</plasmid>
    </source>
</reference>
<dbReference type="EMBL" id="CP140639">
    <property type="protein sequence ID" value="WRW37688.1"/>
    <property type="molecule type" value="Genomic_DNA"/>
</dbReference>
<evidence type="ECO:0000313" key="2">
    <source>
        <dbReference type="Proteomes" id="UP001322785"/>
    </source>
</evidence>